<accession>A0A7W7B3N1</accession>
<dbReference type="InterPro" id="IPR011701">
    <property type="entry name" value="MFS"/>
</dbReference>
<dbReference type="Proteomes" id="UP000566324">
    <property type="component" value="Unassembled WGS sequence"/>
</dbReference>
<dbReference type="RefSeq" id="WP_184070977.1">
    <property type="nucleotide sequence ID" value="NZ_JACHNZ010000042.1"/>
</dbReference>
<feature type="transmembrane region" description="Helical" evidence="6">
    <location>
        <begin position="148"/>
        <end position="170"/>
    </location>
</feature>
<reference evidence="8 9" key="1">
    <citation type="submission" date="2020-08" db="EMBL/GenBank/DDBJ databases">
        <title>Genomic Encyclopedia of Type Strains, Phase IV (KMG-IV): sequencing the most valuable type-strain genomes for metagenomic binning, comparative biology and taxonomic classification.</title>
        <authorList>
            <person name="Goeker M."/>
        </authorList>
    </citation>
    <scope>NUCLEOTIDE SEQUENCE [LARGE SCALE GENOMIC DNA]</scope>
    <source>
        <strain evidence="8 9">DSM 17328</strain>
    </source>
</reference>
<evidence type="ECO:0000259" key="7">
    <source>
        <dbReference type="PROSITE" id="PS50850"/>
    </source>
</evidence>
<protein>
    <submittedName>
        <fullName evidence="8">MFS family permease</fullName>
    </submittedName>
</protein>
<evidence type="ECO:0000256" key="2">
    <source>
        <dbReference type="ARBA" id="ARBA00022475"/>
    </source>
</evidence>
<name>A0A7W7B3N1_9SPHN</name>
<evidence type="ECO:0000256" key="1">
    <source>
        <dbReference type="ARBA" id="ARBA00004651"/>
    </source>
</evidence>
<keyword evidence="4 6" id="KW-1133">Transmembrane helix</keyword>
<keyword evidence="5 6" id="KW-0472">Membrane</keyword>
<feature type="transmembrane region" description="Helical" evidence="6">
    <location>
        <begin position="338"/>
        <end position="356"/>
    </location>
</feature>
<feature type="transmembrane region" description="Helical" evidence="6">
    <location>
        <begin position="303"/>
        <end position="326"/>
    </location>
</feature>
<dbReference type="GO" id="GO:0022857">
    <property type="term" value="F:transmembrane transporter activity"/>
    <property type="evidence" value="ECO:0007669"/>
    <property type="project" value="InterPro"/>
</dbReference>
<proteinExistence type="predicted"/>
<feature type="transmembrane region" description="Helical" evidence="6">
    <location>
        <begin position="176"/>
        <end position="196"/>
    </location>
</feature>
<feature type="transmembrane region" description="Helical" evidence="6">
    <location>
        <begin position="14"/>
        <end position="35"/>
    </location>
</feature>
<evidence type="ECO:0000256" key="4">
    <source>
        <dbReference type="ARBA" id="ARBA00022989"/>
    </source>
</evidence>
<dbReference type="InterPro" id="IPR020846">
    <property type="entry name" value="MFS_dom"/>
</dbReference>
<dbReference type="InterPro" id="IPR050189">
    <property type="entry name" value="MFS_Efflux_Transporters"/>
</dbReference>
<feature type="transmembrane region" description="Helical" evidence="6">
    <location>
        <begin position="362"/>
        <end position="385"/>
    </location>
</feature>
<comment type="caution">
    <text evidence="8">The sequence shown here is derived from an EMBL/GenBank/DDBJ whole genome shotgun (WGS) entry which is preliminary data.</text>
</comment>
<feature type="transmembrane region" description="Helical" evidence="6">
    <location>
        <begin position="55"/>
        <end position="74"/>
    </location>
</feature>
<dbReference type="SUPFAM" id="SSF103473">
    <property type="entry name" value="MFS general substrate transporter"/>
    <property type="match status" value="1"/>
</dbReference>
<dbReference type="InterPro" id="IPR036259">
    <property type="entry name" value="MFS_trans_sf"/>
</dbReference>
<evidence type="ECO:0000313" key="8">
    <source>
        <dbReference type="EMBL" id="MBB4633399.1"/>
    </source>
</evidence>
<feature type="transmembrane region" description="Helical" evidence="6">
    <location>
        <begin position="115"/>
        <end position="136"/>
    </location>
</feature>
<dbReference type="EMBL" id="JACHNZ010000042">
    <property type="protein sequence ID" value="MBB4633399.1"/>
    <property type="molecule type" value="Genomic_DNA"/>
</dbReference>
<feature type="transmembrane region" description="Helical" evidence="6">
    <location>
        <begin position="217"/>
        <end position="240"/>
    </location>
</feature>
<sequence length="388" mass="39162">MADLRQSSAPVQHMVGLVLIMLGMSGVAAQTLIFSLPPPILPALAAALPSNGTSVAQFMLTFPSLGLIIGGALSGPIIDRVGLGRTLLVGAIAYGGLGAIPMISADPAMLLATRLGLGGACALLSAASAALLTQLFTDDARRAKFLGYQNAAGALLGVVAVITAGAMARWGWQAPFSLYGAFGLLVGGASLLTPATNRGTDVVPPNLTQVGKRLASVLPLAALLFIVPIAIAAQVPFLLIEKGVSAPLLQAVIIGAFTVGSVIGSLTFGRASRIMGGRRAFAIGIATTAVGFVGIVYSDSATAIGVASVVTGIGSGFSLLNLYLLTAQKTSDAERPRAYGLLGAAFSVGSLTNPPFMGGLAAAFGLAGSFLSFAAILTLAALFLWRWK</sequence>
<dbReference type="Pfam" id="PF07690">
    <property type="entry name" value="MFS_1"/>
    <property type="match status" value="1"/>
</dbReference>
<evidence type="ECO:0000256" key="3">
    <source>
        <dbReference type="ARBA" id="ARBA00022692"/>
    </source>
</evidence>
<keyword evidence="3 6" id="KW-0812">Transmembrane</keyword>
<dbReference type="Gene3D" id="1.20.1250.20">
    <property type="entry name" value="MFS general substrate transporter like domains"/>
    <property type="match status" value="2"/>
</dbReference>
<evidence type="ECO:0000256" key="6">
    <source>
        <dbReference type="SAM" id="Phobius"/>
    </source>
</evidence>
<gene>
    <name evidence="8" type="ORF">GGQ98_003037</name>
</gene>
<feature type="transmembrane region" description="Helical" evidence="6">
    <location>
        <begin position="246"/>
        <end position="268"/>
    </location>
</feature>
<evidence type="ECO:0000313" key="9">
    <source>
        <dbReference type="Proteomes" id="UP000566324"/>
    </source>
</evidence>
<dbReference type="PANTHER" id="PTHR43124:SF3">
    <property type="entry name" value="CHLORAMPHENICOL EFFLUX PUMP RV0191"/>
    <property type="match status" value="1"/>
</dbReference>
<dbReference type="AlphaFoldDB" id="A0A7W7B3N1"/>
<evidence type="ECO:0000256" key="5">
    <source>
        <dbReference type="ARBA" id="ARBA00023136"/>
    </source>
</evidence>
<keyword evidence="9" id="KW-1185">Reference proteome</keyword>
<feature type="transmembrane region" description="Helical" evidence="6">
    <location>
        <begin position="280"/>
        <end position="297"/>
    </location>
</feature>
<dbReference type="PROSITE" id="PS50850">
    <property type="entry name" value="MFS"/>
    <property type="match status" value="1"/>
</dbReference>
<feature type="domain" description="Major facilitator superfamily (MFS) profile" evidence="7">
    <location>
        <begin position="18"/>
        <end position="388"/>
    </location>
</feature>
<keyword evidence="2" id="KW-1003">Cell membrane</keyword>
<comment type="subcellular location">
    <subcellularLocation>
        <location evidence="1">Cell membrane</location>
        <topology evidence="1">Multi-pass membrane protein</topology>
    </subcellularLocation>
</comment>
<organism evidence="8 9">
    <name type="scientific">Sphingosinicella soli</name>
    <dbReference type="NCBI Taxonomy" id="333708"/>
    <lineage>
        <taxon>Bacteria</taxon>
        <taxon>Pseudomonadati</taxon>
        <taxon>Pseudomonadota</taxon>
        <taxon>Alphaproteobacteria</taxon>
        <taxon>Sphingomonadales</taxon>
        <taxon>Sphingosinicellaceae</taxon>
        <taxon>Sphingosinicella</taxon>
    </lineage>
</organism>
<dbReference type="PANTHER" id="PTHR43124">
    <property type="entry name" value="PURINE EFFLUX PUMP PBUE"/>
    <property type="match status" value="1"/>
</dbReference>
<dbReference type="GO" id="GO:0005886">
    <property type="term" value="C:plasma membrane"/>
    <property type="evidence" value="ECO:0007669"/>
    <property type="project" value="UniProtKB-SubCell"/>
</dbReference>
<feature type="transmembrane region" description="Helical" evidence="6">
    <location>
        <begin position="86"/>
        <end position="103"/>
    </location>
</feature>